<dbReference type="AlphaFoldDB" id="A0A9D1NDV9"/>
<dbReference type="EMBL" id="DVOJ01000007">
    <property type="protein sequence ID" value="HIV01304.1"/>
    <property type="molecule type" value="Genomic_DNA"/>
</dbReference>
<organism evidence="1 2">
    <name type="scientific">Candidatus Caccopulliclostridium gallistercoris</name>
    <dbReference type="NCBI Taxonomy" id="2840719"/>
    <lineage>
        <taxon>Bacteria</taxon>
        <taxon>Bacillati</taxon>
        <taxon>Bacillota</taxon>
        <taxon>Clostridia</taxon>
        <taxon>Candidatus Caccopulliclostridium</taxon>
    </lineage>
</organism>
<name>A0A9D1NDV9_9FIRM</name>
<protein>
    <submittedName>
        <fullName evidence="1">Uncharacterized protein</fullName>
    </submittedName>
</protein>
<reference evidence="1" key="1">
    <citation type="submission" date="2020-10" db="EMBL/GenBank/DDBJ databases">
        <authorList>
            <person name="Gilroy R."/>
        </authorList>
    </citation>
    <scope>NUCLEOTIDE SEQUENCE</scope>
    <source>
        <strain evidence="1">CHK186-9395</strain>
    </source>
</reference>
<sequence length="453" mass="50953">MEKEQFIGIVEGILLPLFTGSKIVGEEESTARDSEVAQGASGTVLIKPYKQDEYRLIVKRNQPFKSNEVSIIKSIMSELIKVSEFNITEPTYLKRMQTTAIEKAICNSLSETASETLLGLINALGHWVDRTYEGRRTSFGIVLNESTSIQNKMDNLKYSSVLQSDFSALLSDGRLSCLEFDKDGYIMGHLIMERIRYAPTLCPYDFINFARLCNEKRIGIALLESGDMLLFKNRELMFARRRGVWNSYSHEEIIQLLSNRSSHTIKEIRRAIYYTALDVSFSGCGGCIVYLNKDKSEQALSHINAYDILSEKHYEIKREMEKEEAGKLYNLDNPDYEEVVNNDFGAFIQSSNCVKSATILKIIGNKKFHELNRKLREELVAMDGATIVDYDGTIIATGAIIKIEAGSKAGGRLAATKTLARYGVAIKISQDGIIQGYTYDKKAFKARNVFSVG</sequence>
<reference evidence="1" key="2">
    <citation type="journal article" date="2021" name="PeerJ">
        <title>Extensive microbial diversity within the chicken gut microbiome revealed by metagenomics and culture.</title>
        <authorList>
            <person name="Gilroy R."/>
            <person name="Ravi A."/>
            <person name="Getino M."/>
            <person name="Pursley I."/>
            <person name="Horton D.L."/>
            <person name="Alikhan N.F."/>
            <person name="Baker D."/>
            <person name="Gharbi K."/>
            <person name="Hall N."/>
            <person name="Watson M."/>
            <person name="Adriaenssens E.M."/>
            <person name="Foster-Nyarko E."/>
            <person name="Jarju S."/>
            <person name="Secka A."/>
            <person name="Antonio M."/>
            <person name="Oren A."/>
            <person name="Chaudhuri R.R."/>
            <person name="La Ragione R."/>
            <person name="Hildebrand F."/>
            <person name="Pallen M.J."/>
        </authorList>
    </citation>
    <scope>NUCLEOTIDE SEQUENCE</scope>
    <source>
        <strain evidence="1">CHK186-9395</strain>
    </source>
</reference>
<evidence type="ECO:0000313" key="2">
    <source>
        <dbReference type="Proteomes" id="UP000886861"/>
    </source>
</evidence>
<comment type="caution">
    <text evidence="1">The sequence shown here is derived from an EMBL/GenBank/DDBJ whole genome shotgun (WGS) entry which is preliminary data.</text>
</comment>
<dbReference type="Proteomes" id="UP000886861">
    <property type="component" value="Unassembled WGS sequence"/>
</dbReference>
<accession>A0A9D1NDV9</accession>
<evidence type="ECO:0000313" key="1">
    <source>
        <dbReference type="EMBL" id="HIV01304.1"/>
    </source>
</evidence>
<gene>
    <name evidence="1" type="ORF">IAA62_01965</name>
</gene>
<proteinExistence type="predicted"/>